<dbReference type="EMBL" id="CP129675">
    <property type="protein sequence ID" value="XDS45921.1"/>
    <property type="molecule type" value="Genomic_DNA"/>
</dbReference>
<feature type="transmembrane region" description="Helical" evidence="1">
    <location>
        <begin position="35"/>
        <end position="55"/>
    </location>
</feature>
<reference evidence="3" key="1">
    <citation type="submission" date="2023-07" db="EMBL/GenBank/DDBJ databases">
        <title>Bifidobacterium aquikefiriaerophilum sp. nov. and Bifidobacterium eccum sp. nov., isolated from water kefir.</title>
        <authorList>
            <person name="Breselge S."/>
            <person name="Bellassi P."/>
            <person name="Barcenilla C."/>
            <person name="Alvarez-Ordonez A."/>
            <person name="Morelli L."/>
            <person name="Cotter P.D."/>
        </authorList>
    </citation>
    <scope>NUCLEOTIDE SEQUENCE</scope>
    <source>
        <strain evidence="4">WK012_4_13</strain>
        <strain evidence="3">WK013_4_14</strain>
        <strain evidence="2">WK048_4_13</strain>
    </source>
</reference>
<protein>
    <recommendedName>
        <fullName evidence="5">PH domain-containing protein</fullName>
    </recommendedName>
</protein>
<sequence length="181" mass="20816">MITALTLFLVKGSPEEINGTADSSQSYVMHCPHSLVIFLRILLAPLPVICAIMFVRSLADTSGSTFWIPWLFFFLLSTAFAVPMERYVATTRITVDGERVHVVQRFGMRRYSFDVDEIGSWRYLSSNALVSGKPQVRVKNASGRTLFTVRYAWTNADIFIHMLQQRFPGREKKRFWETVLR</sequence>
<evidence type="ECO:0000256" key="1">
    <source>
        <dbReference type="SAM" id="Phobius"/>
    </source>
</evidence>
<dbReference type="RefSeq" id="WP_369341483.1">
    <property type="nucleotide sequence ID" value="NZ_CP129675.1"/>
</dbReference>
<evidence type="ECO:0008006" key="5">
    <source>
        <dbReference type="Google" id="ProtNLM"/>
    </source>
</evidence>
<keyword evidence="1" id="KW-0472">Membrane</keyword>
<gene>
    <name evidence="4" type="ORF">QN062_09070</name>
    <name evidence="3" type="ORF">QN216_03265</name>
    <name evidence="2" type="ORF">QN217_07180</name>
</gene>
<keyword evidence="1" id="KW-1133">Transmembrane helix</keyword>
<dbReference type="AlphaFoldDB" id="A0AB39UJE1"/>
<dbReference type="EMBL" id="CP129683">
    <property type="protein sequence ID" value="XDS50519.1"/>
    <property type="molecule type" value="Genomic_DNA"/>
</dbReference>
<proteinExistence type="predicted"/>
<accession>A0AB39UJE1</accession>
<feature type="transmembrane region" description="Helical" evidence="1">
    <location>
        <begin position="67"/>
        <end position="84"/>
    </location>
</feature>
<name>A0AB39UJE1_9BIFI</name>
<evidence type="ECO:0000313" key="2">
    <source>
        <dbReference type="EMBL" id="XDS45921.1"/>
    </source>
</evidence>
<evidence type="ECO:0000313" key="4">
    <source>
        <dbReference type="EMBL" id="XDS50519.1"/>
    </source>
</evidence>
<organism evidence="3">
    <name type="scientific">Bifidobacterium fermentum</name>
    <dbReference type="NCBI Taxonomy" id="3059035"/>
    <lineage>
        <taxon>Bacteria</taxon>
        <taxon>Bacillati</taxon>
        <taxon>Actinomycetota</taxon>
        <taxon>Actinomycetes</taxon>
        <taxon>Bifidobacteriales</taxon>
        <taxon>Bifidobacteriaceae</taxon>
        <taxon>Bifidobacterium</taxon>
    </lineage>
</organism>
<dbReference type="EMBL" id="CP129682">
    <property type="protein sequence ID" value="XDS49297.1"/>
    <property type="molecule type" value="Genomic_DNA"/>
</dbReference>
<evidence type="ECO:0000313" key="3">
    <source>
        <dbReference type="EMBL" id="XDS49297.1"/>
    </source>
</evidence>
<dbReference type="KEGG" id="bfk:QN062_09070"/>
<keyword evidence="1" id="KW-0812">Transmembrane</keyword>